<evidence type="ECO:0000313" key="2">
    <source>
        <dbReference type="EMBL" id="KAK3776975.1"/>
    </source>
</evidence>
<sequence length="73" mass="8053">MAKSTCADPARTQERNCRYFNPSSGPLYHPCYHHTPPRTAPLHRKITSRKTRASSASDELPLSRSVASSQGAL</sequence>
<evidence type="ECO:0000256" key="1">
    <source>
        <dbReference type="SAM" id="MobiDB-lite"/>
    </source>
</evidence>
<keyword evidence="3" id="KW-1185">Reference proteome</keyword>
<reference evidence="2" key="1">
    <citation type="journal article" date="2023" name="G3 (Bethesda)">
        <title>A reference genome for the long-term kleptoplast-retaining sea slug Elysia crispata morphotype clarki.</title>
        <authorList>
            <person name="Eastman K.E."/>
            <person name="Pendleton A.L."/>
            <person name="Shaikh M.A."/>
            <person name="Suttiyut T."/>
            <person name="Ogas R."/>
            <person name="Tomko P."/>
            <person name="Gavelis G."/>
            <person name="Widhalm J.R."/>
            <person name="Wisecaver J.H."/>
        </authorList>
    </citation>
    <scope>NUCLEOTIDE SEQUENCE</scope>
    <source>
        <strain evidence="2">ECLA1</strain>
    </source>
</reference>
<comment type="caution">
    <text evidence="2">The sequence shown here is derived from an EMBL/GenBank/DDBJ whole genome shotgun (WGS) entry which is preliminary data.</text>
</comment>
<dbReference type="EMBL" id="JAWDGP010003159">
    <property type="protein sequence ID" value="KAK3776975.1"/>
    <property type="molecule type" value="Genomic_DNA"/>
</dbReference>
<organism evidence="2 3">
    <name type="scientific">Elysia crispata</name>
    <name type="common">lettuce slug</name>
    <dbReference type="NCBI Taxonomy" id="231223"/>
    <lineage>
        <taxon>Eukaryota</taxon>
        <taxon>Metazoa</taxon>
        <taxon>Spiralia</taxon>
        <taxon>Lophotrochozoa</taxon>
        <taxon>Mollusca</taxon>
        <taxon>Gastropoda</taxon>
        <taxon>Heterobranchia</taxon>
        <taxon>Euthyneura</taxon>
        <taxon>Panpulmonata</taxon>
        <taxon>Sacoglossa</taxon>
        <taxon>Placobranchoidea</taxon>
        <taxon>Plakobranchidae</taxon>
        <taxon>Elysia</taxon>
    </lineage>
</organism>
<proteinExistence type="predicted"/>
<dbReference type="AlphaFoldDB" id="A0AAE0ZWR1"/>
<evidence type="ECO:0000313" key="3">
    <source>
        <dbReference type="Proteomes" id="UP001283361"/>
    </source>
</evidence>
<name>A0AAE0ZWR1_9GAST</name>
<protein>
    <submittedName>
        <fullName evidence="2">Uncharacterized protein</fullName>
    </submittedName>
</protein>
<gene>
    <name evidence="2" type="ORF">RRG08_022769</name>
</gene>
<feature type="compositionally biased region" description="Basic residues" evidence="1">
    <location>
        <begin position="33"/>
        <end position="52"/>
    </location>
</feature>
<dbReference type="Proteomes" id="UP001283361">
    <property type="component" value="Unassembled WGS sequence"/>
</dbReference>
<accession>A0AAE0ZWR1</accession>
<feature type="region of interest" description="Disordered" evidence="1">
    <location>
        <begin position="33"/>
        <end position="73"/>
    </location>
</feature>